<dbReference type="GO" id="GO:0006406">
    <property type="term" value="P:mRNA export from nucleus"/>
    <property type="evidence" value="ECO:0007669"/>
    <property type="project" value="TreeGrafter"/>
</dbReference>
<dbReference type="AlphaFoldDB" id="A0A5A7PHP7"/>
<dbReference type="GO" id="GO:0017056">
    <property type="term" value="F:structural constituent of nuclear pore"/>
    <property type="evidence" value="ECO:0007669"/>
    <property type="project" value="TreeGrafter"/>
</dbReference>
<name>A0A5A7PHP7_STRAF</name>
<evidence type="ECO:0000313" key="1">
    <source>
        <dbReference type="EMBL" id="GER32385.1"/>
    </source>
</evidence>
<dbReference type="PANTHER" id="PTHR18898">
    <property type="entry name" value="NUCLEOPROTEIN TPR-RELATED"/>
    <property type="match status" value="1"/>
</dbReference>
<accession>A0A5A7PHP7</accession>
<dbReference type="OrthoDB" id="343070at2759"/>
<dbReference type="PANTHER" id="PTHR18898:SF2">
    <property type="entry name" value="NUCLEOPROTEIN TPR"/>
    <property type="match status" value="1"/>
</dbReference>
<sequence length="111" mass="12546">MITDNLFSPKIEKDGEIERLTRRASELHKSKRQLMELLEQKDLEVTKKNVTIKSYHDKIVSLTENVASKDARVGKLEAELGRLQAGFVLPPFAGDPFVVSVMGCQLLVFIF</sequence>
<dbReference type="EMBL" id="BKCP01004594">
    <property type="protein sequence ID" value="GER32385.1"/>
    <property type="molecule type" value="Genomic_DNA"/>
</dbReference>
<evidence type="ECO:0000313" key="2">
    <source>
        <dbReference type="Proteomes" id="UP000325081"/>
    </source>
</evidence>
<protein>
    <submittedName>
        <fullName evidence="1">Nuclear pore anchor</fullName>
    </submittedName>
</protein>
<keyword evidence="2" id="KW-1185">Reference proteome</keyword>
<comment type="caution">
    <text evidence="1">The sequence shown here is derived from an EMBL/GenBank/DDBJ whole genome shotgun (WGS) entry which is preliminary data.</text>
</comment>
<gene>
    <name evidence="1" type="ORF">STAS_08445</name>
</gene>
<organism evidence="1 2">
    <name type="scientific">Striga asiatica</name>
    <name type="common">Asiatic witchweed</name>
    <name type="synonym">Buchnera asiatica</name>
    <dbReference type="NCBI Taxonomy" id="4170"/>
    <lineage>
        <taxon>Eukaryota</taxon>
        <taxon>Viridiplantae</taxon>
        <taxon>Streptophyta</taxon>
        <taxon>Embryophyta</taxon>
        <taxon>Tracheophyta</taxon>
        <taxon>Spermatophyta</taxon>
        <taxon>Magnoliopsida</taxon>
        <taxon>eudicotyledons</taxon>
        <taxon>Gunneridae</taxon>
        <taxon>Pentapetalae</taxon>
        <taxon>asterids</taxon>
        <taxon>lamiids</taxon>
        <taxon>Lamiales</taxon>
        <taxon>Orobanchaceae</taxon>
        <taxon>Buchnereae</taxon>
        <taxon>Striga</taxon>
    </lineage>
</organism>
<dbReference type="Proteomes" id="UP000325081">
    <property type="component" value="Unassembled WGS sequence"/>
</dbReference>
<reference evidence="2" key="1">
    <citation type="journal article" date="2019" name="Curr. Biol.">
        <title>Genome Sequence of Striga asiatica Provides Insight into the Evolution of Plant Parasitism.</title>
        <authorList>
            <person name="Yoshida S."/>
            <person name="Kim S."/>
            <person name="Wafula E.K."/>
            <person name="Tanskanen J."/>
            <person name="Kim Y.M."/>
            <person name="Honaas L."/>
            <person name="Yang Z."/>
            <person name="Spallek T."/>
            <person name="Conn C.E."/>
            <person name="Ichihashi Y."/>
            <person name="Cheong K."/>
            <person name="Cui S."/>
            <person name="Der J.P."/>
            <person name="Gundlach H."/>
            <person name="Jiao Y."/>
            <person name="Hori C."/>
            <person name="Ishida J.K."/>
            <person name="Kasahara H."/>
            <person name="Kiba T."/>
            <person name="Kim M.S."/>
            <person name="Koo N."/>
            <person name="Laohavisit A."/>
            <person name="Lee Y.H."/>
            <person name="Lumba S."/>
            <person name="McCourt P."/>
            <person name="Mortimer J.C."/>
            <person name="Mutuku J.M."/>
            <person name="Nomura T."/>
            <person name="Sasaki-Sekimoto Y."/>
            <person name="Seto Y."/>
            <person name="Wang Y."/>
            <person name="Wakatake T."/>
            <person name="Sakakibara H."/>
            <person name="Demura T."/>
            <person name="Yamaguchi S."/>
            <person name="Yoneyama K."/>
            <person name="Manabe R.I."/>
            <person name="Nelson D.C."/>
            <person name="Schulman A.H."/>
            <person name="Timko M.P."/>
            <person name="dePamphilis C.W."/>
            <person name="Choi D."/>
            <person name="Shirasu K."/>
        </authorList>
    </citation>
    <scope>NUCLEOTIDE SEQUENCE [LARGE SCALE GENOMIC DNA]</scope>
    <source>
        <strain evidence="2">cv. UVA1</strain>
    </source>
</reference>
<dbReference type="GO" id="GO:0005643">
    <property type="term" value="C:nuclear pore"/>
    <property type="evidence" value="ECO:0007669"/>
    <property type="project" value="TreeGrafter"/>
</dbReference>
<proteinExistence type="predicted"/>